<dbReference type="SUPFAM" id="SSF46689">
    <property type="entry name" value="Homeodomain-like"/>
    <property type="match status" value="1"/>
</dbReference>
<keyword evidence="1" id="KW-0805">Transcription regulation</keyword>
<keyword evidence="3" id="KW-0804">Transcription</keyword>
<protein>
    <submittedName>
        <fullName evidence="5">AraC-type DNA-binding protein</fullName>
    </submittedName>
</protein>
<dbReference type="Pfam" id="PF12833">
    <property type="entry name" value="HTH_18"/>
    <property type="match status" value="1"/>
</dbReference>
<dbReference type="SUPFAM" id="SSF51215">
    <property type="entry name" value="Regulatory protein AraC"/>
    <property type="match status" value="1"/>
</dbReference>
<dbReference type="EMBL" id="FUZU01000003">
    <property type="protein sequence ID" value="SKC84048.1"/>
    <property type="molecule type" value="Genomic_DNA"/>
</dbReference>
<dbReference type="Proteomes" id="UP000190961">
    <property type="component" value="Unassembled WGS sequence"/>
</dbReference>
<dbReference type="Pfam" id="PF02311">
    <property type="entry name" value="AraC_binding"/>
    <property type="match status" value="1"/>
</dbReference>
<feature type="domain" description="HTH araC/xylS-type" evidence="4">
    <location>
        <begin position="187"/>
        <end position="285"/>
    </location>
</feature>
<dbReference type="InterPro" id="IPR018060">
    <property type="entry name" value="HTH_AraC"/>
</dbReference>
<dbReference type="PANTHER" id="PTHR43280:SF32">
    <property type="entry name" value="TRANSCRIPTIONAL REGULATORY PROTEIN"/>
    <property type="match status" value="1"/>
</dbReference>
<dbReference type="GO" id="GO:0043565">
    <property type="term" value="F:sequence-specific DNA binding"/>
    <property type="evidence" value="ECO:0007669"/>
    <property type="project" value="InterPro"/>
</dbReference>
<dbReference type="STRING" id="688867.SAMN05660236_4642"/>
<evidence type="ECO:0000256" key="1">
    <source>
        <dbReference type="ARBA" id="ARBA00023015"/>
    </source>
</evidence>
<dbReference type="Gene3D" id="1.10.10.60">
    <property type="entry name" value="Homeodomain-like"/>
    <property type="match status" value="1"/>
</dbReference>
<proteinExistence type="predicted"/>
<dbReference type="RefSeq" id="WP_079689146.1">
    <property type="nucleotide sequence ID" value="NZ_FUZU01000003.1"/>
</dbReference>
<dbReference type="AlphaFoldDB" id="A0A1T5M8A3"/>
<gene>
    <name evidence="5" type="ORF">SAMN05660236_4642</name>
</gene>
<dbReference type="OrthoDB" id="9793451at2"/>
<name>A0A1T5M8A3_9BACT</name>
<accession>A0A1T5M8A3</accession>
<dbReference type="PANTHER" id="PTHR43280">
    <property type="entry name" value="ARAC-FAMILY TRANSCRIPTIONAL REGULATOR"/>
    <property type="match status" value="1"/>
</dbReference>
<dbReference type="InterPro" id="IPR037923">
    <property type="entry name" value="HTH-like"/>
</dbReference>
<evidence type="ECO:0000256" key="3">
    <source>
        <dbReference type="ARBA" id="ARBA00023163"/>
    </source>
</evidence>
<keyword evidence="6" id="KW-1185">Reference proteome</keyword>
<evidence type="ECO:0000313" key="5">
    <source>
        <dbReference type="EMBL" id="SKC84048.1"/>
    </source>
</evidence>
<evidence type="ECO:0000256" key="2">
    <source>
        <dbReference type="ARBA" id="ARBA00023125"/>
    </source>
</evidence>
<evidence type="ECO:0000259" key="4">
    <source>
        <dbReference type="PROSITE" id="PS01124"/>
    </source>
</evidence>
<evidence type="ECO:0000313" key="6">
    <source>
        <dbReference type="Proteomes" id="UP000190961"/>
    </source>
</evidence>
<dbReference type="GO" id="GO:0003700">
    <property type="term" value="F:DNA-binding transcription factor activity"/>
    <property type="evidence" value="ECO:0007669"/>
    <property type="project" value="InterPro"/>
</dbReference>
<organism evidence="5 6">
    <name type="scientific">Ohtaekwangia koreensis</name>
    <dbReference type="NCBI Taxonomy" id="688867"/>
    <lineage>
        <taxon>Bacteria</taxon>
        <taxon>Pseudomonadati</taxon>
        <taxon>Bacteroidota</taxon>
        <taxon>Cytophagia</taxon>
        <taxon>Cytophagales</taxon>
        <taxon>Fulvivirgaceae</taxon>
        <taxon>Ohtaekwangia</taxon>
    </lineage>
</organism>
<keyword evidence="2 5" id="KW-0238">DNA-binding</keyword>
<sequence length="291" mass="33797">MQQTTPILELGDPVKNTPFEIHTMEWIEKNRAEQNSVPHKHNYFVILWIRKGSGTHLIDLDKFEIHDDTVYCLTPGQVHLLKADAAIEGYVISFTSEFFCLTEDNYDLLFNTGLFYKLPGSGIRVTEEMSAEMLEVTQKMMKEYSNFFLLRSEILRGFLKIFLIYLTRQYHKSDINALHMKSMELVKNFLDLLEKSFIKQKTVSYYADALSVTPNHLNETVKKITSLPASDHIKQRIILEAKRHAIYTDTSMKEIAFDLGFDDLAHFSKYFKNGSGINFTDYKKEVANHLE</sequence>
<dbReference type="InterPro" id="IPR003313">
    <property type="entry name" value="AraC-bd"/>
</dbReference>
<reference evidence="5 6" key="1">
    <citation type="submission" date="2017-02" db="EMBL/GenBank/DDBJ databases">
        <authorList>
            <person name="Peterson S.W."/>
        </authorList>
    </citation>
    <scope>NUCLEOTIDE SEQUENCE [LARGE SCALE GENOMIC DNA]</scope>
    <source>
        <strain evidence="5 6">DSM 25262</strain>
    </source>
</reference>
<dbReference type="PROSITE" id="PS01124">
    <property type="entry name" value="HTH_ARAC_FAMILY_2"/>
    <property type="match status" value="1"/>
</dbReference>
<dbReference type="InterPro" id="IPR009057">
    <property type="entry name" value="Homeodomain-like_sf"/>
</dbReference>
<dbReference type="SMART" id="SM00342">
    <property type="entry name" value="HTH_ARAC"/>
    <property type="match status" value="1"/>
</dbReference>